<sequence>MVRNVIASLLALVGATAAVWSPFRAWYDGRHGRDYRIADLFGGITGSQADLWTSLLLPFAFAALVTLVGLMLRSRGLIALAGLIVLGFTILWMVRQGQAAGGLSVESDGSGLGQGAGLAAGGGILLLLAAALMAGRRHVEREPHEAGGHGRLHGHRHGHGTGAPERHEEPYREPHEEPYREPHGEPYDDSGRHAYGQRPYAGDAPTAEYPRHDEGYGDRPGGPDPGPDEPGRGQDGPGHRPRWPRRGRD</sequence>
<keyword evidence="4" id="KW-1185">Reference proteome</keyword>
<evidence type="ECO:0008006" key="5">
    <source>
        <dbReference type="Google" id="ProtNLM"/>
    </source>
</evidence>
<feature type="compositionally biased region" description="Basic residues" evidence="1">
    <location>
        <begin position="150"/>
        <end position="159"/>
    </location>
</feature>
<evidence type="ECO:0000256" key="1">
    <source>
        <dbReference type="SAM" id="MobiDB-lite"/>
    </source>
</evidence>
<accession>A0ABP5YPX0</accession>
<evidence type="ECO:0000256" key="2">
    <source>
        <dbReference type="SAM" id="Phobius"/>
    </source>
</evidence>
<feature type="compositionally biased region" description="Basic residues" evidence="1">
    <location>
        <begin position="239"/>
        <end position="249"/>
    </location>
</feature>
<gene>
    <name evidence="3" type="ORF">GCM10010393_11840</name>
</gene>
<organism evidence="3 4">
    <name type="scientific">Streptomyces gobitricini</name>
    <dbReference type="NCBI Taxonomy" id="68211"/>
    <lineage>
        <taxon>Bacteria</taxon>
        <taxon>Bacillati</taxon>
        <taxon>Actinomycetota</taxon>
        <taxon>Actinomycetes</taxon>
        <taxon>Kitasatosporales</taxon>
        <taxon>Streptomycetaceae</taxon>
        <taxon>Streptomyces</taxon>
    </lineage>
</organism>
<feature type="region of interest" description="Disordered" evidence="1">
    <location>
        <begin position="140"/>
        <end position="249"/>
    </location>
</feature>
<protein>
    <recommendedName>
        <fullName evidence="5">Integral membrane protein</fullName>
    </recommendedName>
</protein>
<comment type="caution">
    <text evidence="3">The sequence shown here is derived from an EMBL/GenBank/DDBJ whole genome shotgun (WGS) entry which is preliminary data.</text>
</comment>
<feature type="transmembrane region" description="Helical" evidence="2">
    <location>
        <begin position="77"/>
        <end position="95"/>
    </location>
</feature>
<evidence type="ECO:0000313" key="4">
    <source>
        <dbReference type="Proteomes" id="UP001499942"/>
    </source>
</evidence>
<feature type="transmembrane region" description="Helical" evidence="2">
    <location>
        <begin position="115"/>
        <end position="134"/>
    </location>
</feature>
<keyword evidence="2" id="KW-0812">Transmembrane</keyword>
<feature type="compositionally biased region" description="Basic and acidic residues" evidence="1">
    <location>
        <begin position="164"/>
        <end position="192"/>
    </location>
</feature>
<dbReference type="Proteomes" id="UP001499942">
    <property type="component" value="Unassembled WGS sequence"/>
</dbReference>
<name>A0ABP5YPX0_9ACTN</name>
<keyword evidence="2" id="KW-0472">Membrane</keyword>
<keyword evidence="2" id="KW-1133">Transmembrane helix</keyword>
<feature type="transmembrane region" description="Helical" evidence="2">
    <location>
        <begin position="51"/>
        <end position="70"/>
    </location>
</feature>
<dbReference type="RefSeq" id="WP_344357265.1">
    <property type="nucleotide sequence ID" value="NZ_BAAASR010000006.1"/>
</dbReference>
<proteinExistence type="predicted"/>
<dbReference type="EMBL" id="BAAASR010000006">
    <property type="protein sequence ID" value="GAA2482756.1"/>
    <property type="molecule type" value="Genomic_DNA"/>
</dbReference>
<evidence type="ECO:0000313" key="3">
    <source>
        <dbReference type="EMBL" id="GAA2482756.1"/>
    </source>
</evidence>
<reference evidence="4" key="1">
    <citation type="journal article" date="2019" name="Int. J. Syst. Evol. Microbiol.">
        <title>The Global Catalogue of Microorganisms (GCM) 10K type strain sequencing project: providing services to taxonomists for standard genome sequencing and annotation.</title>
        <authorList>
            <consortium name="The Broad Institute Genomics Platform"/>
            <consortium name="The Broad Institute Genome Sequencing Center for Infectious Disease"/>
            <person name="Wu L."/>
            <person name="Ma J."/>
        </authorList>
    </citation>
    <scope>NUCLEOTIDE SEQUENCE [LARGE SCALE GENOMIC DNA]</scope>
    <source>
        <strain evidence="4">JCM 5062</strain>
    </source>
</reference>